<dbReference type="Proteomes" id="UP000749293">
    <property type="component" value="Unassembled WGS sequence"/>
</dbReference>
<evidence type="ECO:0000313" key="2">
    <source>
        <dbReference type="Proteomes" id="UP000749293"/>
    </source>
</evidence>
<dbReference type="AlphaFoldDB" id="A0A9P4YRB2"/>
<organism evidence="1 2">
    <name type="scientific">Geosmithia morbida</name>
    <dbReference type="NCBI Taxonomy" id="1094350"/>
    <lineage>
        <taxon>Eukaryota</taxon>
        <taxon>Fungi</taxon>
        <taxon>Dikarya</taxon>
        <taxon>Ascomycota</taxon>
        <taxon>Pezizomycotina</taxon>
        <taxon>Sordariomycetes</taxon>
        <taxon>Hypocreomycetidae</taxon>
        <taxon>Hypocreales</taxon>
        <taxon>Bionectriaceae</taxon>
        <taxon>Geosmithia</taxon>
    </lineage>
</organism>
<dbReference type="RefSeq" id="XP_035319972.1">
    <property type="nucleotide sequence ID" value="XM_035464262.1"/>
</dbReference>
<dbReference type="GeneID" id="55968512"/>
<sequence>MVTSRVQVADPVGLMALSNVKAVGFTRRLGTGSMVGDSRCGGSGQVGGDDNSSVIAGEWTGWGERSTEGVGWSWSSDAPWQTETGISCRVFDDDDGDETDVEYGALLPVQQQECHDDRLPFPVNPTHAIYTIPRSDPIRLAKSQAFHPGCTAVLTKSSESAQFGRYIPVIFAAQTTETFVPT</sequence>
<protein>
    <submittedName>
        <fullName evidence="1">Uncharacterized protein</fullName>
    </submittedName>
</protein>
<evidence type="ECO:0000313" key="1">
    <source>
        <dbReference type="EMBL" id="KAF4121320.1"/>
    </source>
</evidence>
<name>A0A9P4YRB2_9HYPO</name>
<accession>A0A9P4YRB2</accession>
<keyword evidence="2" id="KW-1185">Reference proteome</keyword>
<comment type="caution">
    <text evidence="1">The sequence shown here is derived from an EMBL/GenBank/DDBJ whole genome shotgun (WGS) entry which is preliminary data.</text>
</comment>
<proteinExistence type="predicted"/>
<gene>
    <name evidence="1" type="ORF">GMORB2_2282</name>
</gene>
<dbReference type="EMBL" id="JAANYQ010000013">
    <property type="protein sequence ID" value="KAF4121320.1"/>
    <property type="molecule type" value="Genomic_DNA"/>
</dbReference>
<reference evidence="1" key="1">
    <citation type="submission" date="2020-03" db="EMBL/GenBank/DDBJ databases">
        <title>Site-based positive gene gene selection in Geosmithia morbida across the United States reveals a broad range of putative effectors and factors for local host and environmental adapation.</title>
        <authorList>
            <person name="Onufrak A."/>
            <person name="Murdoch R.W."/>
            <person name="Gazis R."/>
            <person name="Huff M."/>
            <person name="Staton M."/>
            <person name="Klingeman W."/>
            <person name="Hadziabdic D."/>
        </authorList>
    </citation>
    <scope>NUCLEOTIDE SEQUENCE</scope>
    <source>
        <strain evidence="1">1262</strain>
    </source>
</reference>